<dbReference type="InterPro" id="IPR058588">
    <property type="entry name" value="E2-CBASS"/>
</dbReference>
<sequence length="144" mass="17110">MMNHPAQRNLSLAQRAIELKRLDLPNSEVKIWSGRELHYKFTTSPSHFSRSYECLLRVTPDARIPELIVLSPDLELIAENRKLPHIYTHKGKGTKLCLWYPRKREWLPQMKFTDTFIPWTTEWLWYFEDWLYTGVWAGGGVHPD</sequence>
<feature type="domain" description="Type II CBASS E2 protein" evidence="1">
    <location>
        <begin position="23"/>
        <end position="143"/>
    </location>
</feature>
<reference evidence="2 3" key="1">
    <citation type="submission" date="2020-08" db="EMBL/GenBank/DDBJ databases">
        <title>Novel species isolated from subtropical streams in China.</title>
        <authorList>
            <person name="Lu H."/>
        </authorList>
    </citation>
    <scope>NUCLEOTIDE SEQUENCE [LARGE SCALE GENOMIC DNA]</scope>
    <source>
        <strain evidence="2 3">KCTC 52442</strain>
    </source>
</reference>
<protein>
    <recommendedName>
        <fullName evidence="1">Type II CBASS E2 protein domain-containing protein</fullName>
    </recommendedName>
</protein>
<dbReference type="RefSeq" id="WP_186891446.1">
    <property type="nucleotide sequence ID" value="NZ_JACOFU010000005.1"/>
</dbReference>
<evidence type="ECO:0000259" key="1">
    <source>
        <dbReference type="Pfam" id="PF26395"/>
    </source>
</evidence>
<dbReference type="EMBL" id="JACOFU010000005">
    <property type="protein sequence ID" value="MBC3832399.1"/>
    <property type="molecule type" value="Genomic_DNA"/>
</dbReference>
<comment type="caution">
    <text evidence="2">The sequence shown here is derived from an EMBL/GenBank/DDBJ whole genome shotgun (WGS) entry which is preliminary data.</text>
</comment>
<dbReference type="Pfam" id="PF26395">
    <property type="entry name" value="E2-CBASS"/>
    <property type="match status" value="1"/>
</dbReference>
<proteinExistence type="predicted"/>
<gene>
    <name evidence="2" type="ORF">H8K33_12820</name>
</gene>
<accession>A0ABR6XSE1</accession>
<keyword evidence="3" id="KW-1185">Reference proteome</keyword>
<dbReference type="Proteomes" id="UP000643610">
    <property type="component" value="Unassembled WGS sequence"/>
</dbReference>
<evidence type="ECO:0000313" key="2">
    <source>
        <dbReference type="EMBL" id="MBC3832399.1"/>
    </source>
</evidence>
<name>A0ABR6XSE1_9BURK</name>
<evidence type="ECO:0000313" key="3">
    <source>
        <dbReference type="Proteomes" id="UP000643610"/>
    </source>
</evidence>
<organism evidence="2 3">
    <name type="scientific">Undibacterium amnicola</name>
    <dbReference type="NCBI Taxonomy" id="1834038"/>
    <lineage>
        <taxon>Bacteria</taxon>
        <taxon>Pseudomonadati</taxon>
        <taxon>Pseudomonadota</taxon>
        <taxon>Betaproteobacteria</taxon>
        <taxon>Burkholderiales</taxon>
        <taxon>Oxalobacteraceae</taxon>
        <taxon>Undibacterium</taxon>
    </lineage>
</organism>